<accession>A0A4R2KY86</accession>
<protein>
    <submittedName>
        <fullName evidence="1">Uncharacterized protein</fullName>
    </submittedName>
</protein>
<dbReference type="Proteomes" id="UP000294919">
    <property type="component" value="Unassembled WGS sequence"/>
</dbReference>
<sequence>MGILMFQKNISLITVFIHKLQRENVPMTLRQIFIKHYSDDLNIHLTDTMIKELLYHQKYFYS</sequence>
<name>A0A4R2KY86_9FIRM</name>
<comment type="caution">
    <text evidence="1">The sequence shown here is derived from an EMBL/GenBank/DDBJ whole genome shotgun (WGS) entry which is preliminary data.</text>
</comment>
<organism evidence="1 2">
    <name type="scientific">Marinisporobacter balticus</name>
    <dbReference type="NCBI Taxonomy" id="2018667"/>
    <lineage>
        <taxon>Bacteria</taxon>
        <taxon>Bacillati</taxon>
        <taxon>Bacillota</taxon>
        <taxon>Clostridia</taxon>
        <taxon>Peptostreptococcales</taxon>
        <taxon>Thermotaleaceae</taxon>
        <taxon>Marinisporobacter</taxon>
    </lineage>
</organism>
<keyword evidence="2" id="KW-1185">Reference proteome</keyword>
<evidence type="ECO:0000313" key="2">
    <source>
        <dbReference type="Proteomes" id="UP000294919"/>
    </source>
</evidence>
<reference evidence="1 2" key="1">
    <citation type="submission" date="2019-03" db="EMBL/GenBank/DDBJ databases">
        <title>Genomic Encyclopedia of Type Strains, Phase IV (KMG-IV): sequencing the most valuable type-strain genomes for metagenomic binning, comparative biology and taxonomic classification.</title>
        <authorList>
            <person name="Goeker M."/>
        </authorList>
    </citation>
    <scope>NUCLEOTIDE SEQUENCE [LARGE SCALE GENOMIC DNA]</scope>
    <source>
        <strain evidence="1 2">DSM 102940</strain>
    </source>
</reference>
<dbReference type="AlphaFoldDB" id="A0A4R2KY86"/>
<proteinExistence type="predicted"/>
<gene>
    <name evidence="1" type="ORF">EV214_10975</name>
</gene>
<dbReference type="EMBL" id="SLWV01000009">
    <property type="protein sequence ID" value="TCO75238.1"/>
    <property type="molecule type" value="Genomic_DNA"/>
</dbReference>
<evidence type="ECO:0000313" key="1">
    <source>
        <dbReference type="EMBL" id="TCO75238.1"/>
    </source>
</evidence>
<dbReference type="RefSeq" id="WP_132244660.1">
    <property type="nucleotide sequence ID" value="NZ_SLWV01000009.1"/>
</dbReference>